<evidence type="ECO:0000313" key="4">
    <source>
        <dbReference type="EMBL" id="BBI98753.1"/>
    </source>
</evidence>
<dbReference type="GO" id="GO:0044780">
    <property type="term" value="P:bacterial-type flagellum assembly"/>
    <property type="evidence" value="ECO:0007669"/>
    <property type="project" value="InterPro"/>
</dbReference>
<evidence type="ECO:0000256" key="3">
    <source>
        <dbReference type="ARBA" id="ARBA00022795"/>
    </source>
</evidence>
<comment type="function">
    <text evidence="1">Required for the efficient initiation of filament assembly.</text>
</comment>
<dbReference type="Gene3D" id="1.20.58.300">
    <property type="entry name" value="FlgN-like"/>
    <property type="match status" value="1"/>
</dbReference>
<dbReference type="SUPFAM" id="SSF140566">
    <property type="entry name" value="FlgN-like"/>
    <property type="match status" value="1"/>
</dbReference>
<dbReference type="InterPro" id="IPR036679">
    <property type="entry name" value="FlgN-like_sf"/>
</dbReference>
<evidence type="ECO:0000256" key="1">
    <source>
        <dbReference type="ARBA" id="ARBA00002397"/>
    </source>
</evidence>
<comment type="similarity">
    <text evidence="2">Belongs to the FlgN family.</text>
</comment>
<accession>A0AAN1SXK8</accession>
<dbReference type="Proteomes" id="UP001319121">
    <property type="component" value="Chromosome"/>
</dbReference>
<organism evidence="4 5">
    <name type="scientific">Ferrigenium kumadai</name>
    <dbReference type="NCBI Taxonomy" id="1682490"/>
    <lineage>
        <taxon>Bacteria</taxon>
        <taxon>Pseudomonadati</taxon>
        <taxon>Pseudomonadota</taxon>
        <taxon>Betaproteobacteria</taxon>
        <taxon>Nitrosomonadales</taxon>
        <taxon>Gallionellaceae</taxon>
        <taxon>Ferrigenium</taxon>
    </lineage>
</organism>
<dbReference type="AlphaFoldDB" id="A0AAN1SXK8"/>
<evidence type="ECO:0000256" key="2">
    <source>
        <dbReference type="ARBA" id="ARBA00007703"/>
    </source>
</evidence>
<name>A0AAN1SXK8_9PROT</name>
<keyword evidence="4" id="KW-0969">Cilium</keyword>
<keyword evidence="4" id="KW-0966">Cell projection</keyword>
<evidence type="ECO:0000313" key="5">
    <source>
        <dbReference type="Proteomes" id="UP001319121"/>
    </source>
</evidence>
<dbReference type="InterPro" id="IPR007809">
    <property type="entry name" value="FlgN-like"/>
</dbReference>
<dbReference type="Pfam" id="PF05130">
    <property type="entry name" value="FlgN"/>
    <property type="match status" value="1"/>
</dbReference>
<sequence length="156" mass="17132">MKHASPLLAALTAERAALQKFVALLEREQVMLVENHTDQLLELSEQKSQDALELNKLAEARRALLKQHLPQLTVEAIRAWLETHSREGLAVWQEVLSLAERAQLLNNANGAVIQMQLRHNQQTLAVLSNAVNKANLYGPDGQPSFSPGSGRSLGSG</sequence>
<keyword evidence="3" id="KW-1005">Bacterial flagellum biogenesis</keyword>
<dbReference type="EMBL" id="AP019536">
    <property type="protein sequence ID" value="BBI98753.1"/>
    <property type="molecule type" value="Genomic_DNA"/>
</dbReference>
<keyword evidence="4" id="KW-0282">Flagellum</keyword>
<dbReference type="KEGG" id="fku:FGKAn22_04460"/>
<proteinExistence type="inferred from homology"/>
<protein>
    <submittedName>
        <fullName evidence="4">Flagella synthesis chaperone protein FlgN</fullName>
    </submittedName>
</protein>
<keyword evidence="5" id="KW-1185">Reference proteome</keyword>
<dbReference type="RefSeq" id="WP_212786368.1">
    <property type="nucleotide sequence ID" value="NZ_AP019536.1"/>
</dbReference>
<gene>
    <name evidence="4" type="ORF">FGKAn22_04460</name>
</gene>
<reference evidence="4 5" key="1">
    <citation type="submission" date="2019-03" db="EMBL/GenBank/DDBJ databases">
        <title>Complete genome sequence of Ferrigenium kumadai strain An22, a microaerophilic iron-oxidizing bacterium isolated from a paddy field soil.</title>
        <authorList>
            <person name="Watanabe T."/>
            <person name="Asakawa S."/>
        </authorList>
    </citation>
    <scope>NUCLEOTIDE SEQUENCE [LARGE SCALE GENOMIC DNA]</scope>
    <source>
        <strain evidence="4 5">An22</strain>
    </source>
</reference>